<evidence type="ECO:0000313" key="10">
    <source>
        <dbReference type="Proteomes" id="UP000036923"/>
    </source>
</evidence>
<dbReference type="Proteomes" id="UP000036923">
    <property type="component" value="Unassembled WGS sequence"/>
</dbReference>
<evidence type="ECO:0000256" key="8">
    <source>
        <dbReference type="SAM" id="Phobius"/>
    </source>
</evidence>
<evidence type="ECO:0000256" key="7">
    <source>
        <dbReference type="ARBA" id="ARBA00023136"/>
    </source>
</evidence>
<keyword evidence="7 8" id="KW-0472">Membrane</keyword>
<keyword evidence="5 8" id="KW-0812">Transmembrane</keyword>
<keyword evidence="6 8" id="KW-1133">Transmembrane helix</keyword>
<comment type="caution">
    <text evidence="9">The sequence shown here is derived from an EMBL/GenBank/DDBJ whole genome shotgun (WGS) entry which is preliminary data.</text>
</comment>
<evidence type="ECO:0000256" key="6">
    <source>
        <dbReference type="ARBA" id="ARBA00022989"/>
    </source>
</evidence>
<protein>
    <submittedName>
        <fullName evidence="9">Spore germination protein</fullName>
    </submittedName>
</protein>
<feature type="transmembrane region" description="Helical" evidence="8">
    <location>
        <begin position="217"/>
        <end position="242"/>
    </location>
</feature>
<dbReference type="OrthoDB" id="1675410at2"/>
<dbReference type="AlphaFoldDB" id="A0A0L6JL19"/>
<gene>
    <name evidence="9" type="ORF">Bccel_1344</name>
</gene>
<evidence type="ECO:0000256" key="5">
    <source>
        <dbReference type="ARBA" id="ARBA00022692"/>
    </source>
</evidence>
<evidence type="ECO:0000256" key="2">
    <source>
        <dbReference type="ARBA" id="ARBA00007998"/>
    </source>
</evidence>
<dbReference type="PATRIC" id="fig|398512.5.peg.1396"/>
<feature type="transmembrane region" description="Helical" evidence="8">
    <location>
        <begin position="303"/>
        <end position="319"/>
    </location>
</feature>
<evidence type="ECO:0000256" key="3">
    <source>
        <dbReference type="ARBA" id="ARBA00022448"/>
    </source>
</evidence>
<sequence>MIREGKIGLQESVSLIAITIGVKVYFTSPAYIARLLGTSSWYATIISAAVTLVGFTILCMLLKRYPGEDLIGAFEKSLGRVIGFVFSIVIAIFLFIMTALILREFAEVLKVYSLPLTPPSFVIGMLLAAASIVCFLGLESIARAARLFAIFLLAGFLVVIVMAWNNYDIKNLFPMMGNGLDKTIINGIMRSSFYGEVIVLGIIASSLQGLSQLKKSGYISIIISGLIASLSLLASMMAFSYATSQEITSRMYELARIIQIGGFFQRLDPFFLFTWCIGTMVSISFLLYCTISTYCKSFRIQDMRPVIIPSAVILFSISMMPDDFIEVIGYVNILRQHSWTIFFGLPLITLIISIIRKKKGVQKNA</sequence>
<dbReference type="RefSeq" id="WP_036944291.1">
    <property type="nucleotide sequence ID" value="NZ_JQKC01000027.1"/>
</dbReference>
<comment type="subcellular location">
    <subcellularLocation>
        <location evidence="1">Membrane</location>
        <topology evidence="1">Multi-pass membrane protein</topology>
    </subcellularLocation>
</comment>
<dbReference type="STRING" id="398512.Bccel_1344"/>
<feature type="transmembrane region" description="Helical" evidence="8">
    <location>
        <begin position="81"/>
        <end position="101"/>
    </location>
</feature>
<comment type="similarity">
    <text evidence="2">Belongs to the amino acid-polyamine-organocation (APC) superfamily. Spore germination protein (SGP) (TC 2.A.3.9) family.</text>
</comment>
<evidence type="ECO:0000256" key="4">
    <source>
        <dbReference type="ARBA" id="ARBA00022544"/>
    </source>
</evidence>
<dbReference type="eggNOG" id="COG0814">
    <property type="taxonomic scope" value="Bacteria"/>
</dbReference>
<dbReference type="PANTHER" id="PTHR34975:SF2">
    <property type="entry name" value="SPORE GERMINATION PROTEIN A2"/>
    <property type="match status" value="1"/>
</dbReference>
<feature type="transmembrane region" description="Helical" evidence="8">
    <location>
        <begin position="270"/>
        <end position="291"/>
    </location>
</feature>
<keyword evidence="4" id="KW-0309">Germination</keyword>
<feature type="transmembrane region" description="Helical" evidence="8">
    <location>
        <begin position="12"/>
        <end position="33"/>
    </location>
</feature>
<evidence type="ECO:0000256" key="1">
    <source>
        <dbReference type="ARBA" id="ARBA00004141"/>
    </source>
</evidence>
<organism evidence="9 10">
    <name type="scientific">Pseudobacteroides cellulosolvens ATCC 35603 = DSM 2933</name>
    <dbReference type="NCBI Taxonomy" id="398512"/>
    <lineage>
        <taxon>Bacteria</taxon>
        <taxon>Bacillati</taxon>
        <taxon>Bacillota</taxon>
        <taxon>Clostridia</taxon>
        <taxon>Eubacteriales</taxon>
        <taxon>Oscillospiraceae</taxon>
        <taxon>Pseudobacteroides</taxon>
    </lineage>
</organism>
<proteinExistence type="inferred from homology"/>
<feature type="transmembrane region" description="Helical" evidence="8">
    <location>
        <begin position="121"/>
        <end position="138"/>
    </location>
</feature>
<dbReference type="NCBIfam" id="TIGR00912">
    <property type="entry name" value="2A0309"/>
    <property type="match status" value="1"/>
</dbReference>
<dbReference type="Gene3D" id="1.20.1740.10">
    <property type="entry name" value="Amino acid/polyamine transporter I"/>
    <property type="match status" value="1"/>
</dbReference>
<name>A0A0L6JL19_9FIRM</name>
<reference evidence="10" key="1">
    <citation type="submission" date="2015-07" db="EMBL/GenBank/DDBJ databases">
        <title>Near-Complete Genome Sequence of the Cellulolytic Bacterium Bacteroides (Pseudobacteroides) cellulosolvens ATCC 35603.</title>
        <authorList>
            <person name="Dassa B."/>
            <person name="Utturkar S.M."/>
            <person name="Klingeman D.M."/>
            <person name="Hurt R.A."/>
            <person name="Keller M."/>
            <person name="Xu J."/>
            <person name="Reddy Y.H.K."/>
            <person name="Borovok I."/>
            <person name="Grinberg I.R."/>
            <person name="Lamed R."/>
            <person name="Zhivin O."/>
            <person name="Bayer E.A."/>
            <person name="Brown S.D."/>
        </authorList>
    </citation>
    <scope>NUCLEOTIDE SEQUENCE [LARGE SCALE GENOMIC DNA]</scope>
    <source>
        <strain evidence="10">DSM 2933</strain>
    </source>
</reference>
<dbReference type="EMBL" id="LGTC01000001">
    <property type="protein sequence ID" value="KNY26082.1"/>
    <property type="molecule type" value="Genomic_DNA"/>
</dbReference>
<dbReference type="PANTHER" id="PTHR34975">
    <property type="entry name" value="SPORE GERMINATION PROTEIN A2"/>
    <property type="match status" value="1"/>
</dbReference>
<evidence type="ECO:0000313" key="9">
    <source>
        <dbReference type="EMBL" id="KNY26082.1"/>
    </source>
</evidence>
<keyword evidence="3" id="KW-0813">Transport</keyword>
<feature type="transmembrane region" description="Helical" evidence="8">
    <location>
        <begin position="339"/>
        <end position="355"/>
    </location>
</feature>
<dbReference type="InterPro" id="IPR004761">
    <property type="entry name" value="Spore_GerAB"/>
</dbReference>
<feature type="transmembrane region" description="Helical" evidence="8">
    <location>
        <begin position="145"/>
        <end position="164"/>
    </location>
</feature>
<dbReference type="Pfam" id="PF03845">
    <property type="entry name" value="Spore_permease"/>
    <property type="match status" value="1"/>
</dbReference>
<feature type="transmembrane region" description="Helical" evidence="8">
    <location>
        <begin position="184"/>
        <end position="205"/>
    </location>
</feature>
<dbReference type="GO" id="GO:0009847">
    <property type="term" value="P:spore germination"/>
    <property type="evidence" value="ECO:0007669"/>
    <property type="project" value="InterPro"/>
</dbReference>
<accession>A0A0L6JL19</accession>
<feature type="transmembrane region" description="Helical" evidence="8">
    <location>
        <begin position="39"/>
        <end position="61"/>
    </location>
</feature>
<dbReference type="GO" id="GO:0016020">
    <property type="term" value="C:membrane"/>
    <property type="evidence" value="ECO:0007669"/>
    <property type="project" value="UniProtKB-SubCell"/>
</dbReference>
<keyword evidence="10" id="KW-1185">Reference proteome</keyword>